<dbReference type="GO" id="GO:0072657">
    <property type="term" value="P:protein localization to membrane"/>
    <property type="evidence" value="ECO:0007669"/>
    <property type="project" value="UniProtKB-ARBA"/>
</dbReference>
<evidence type="ECO:0000256" key="3">
    <source>
        <dbReference type="ARBA" id="ARBA00022602"/>
    </source>
</evidence>
<evidence type="ECO:0000256" key="1">
    <source>
        <dbReference type="ARBA" id="ARBA00010497"/>
    </source>
</evidence>
<evidence type="ECO:0000256" key="6">
    <source>
        <dbReference type="ARBA" id="ARBA00022737"/>
    </source>
</evidence>
<dbReference type="GO" id="GO:0005968">
    <property type="term" value="C:Rab-protein geranylgeranyltransferase complex"/>
    <property type="evidence" value="ECO:0007669"/>
    <property type="project" value="UniProtKB-UniRule"/>
</dbReference>
<evidence type="ECO:0000256" key="5">
    <source>
        <dbReference type="ARBA" id="ARBA00022723"/>
    </source>
</evidence>
<dbReference type="CDD" id="cd02894">
    <property type="entry name" value="GGTase-II"/>
    <property type="match status" value="1"/>
</dbReference>
<evidence type="ECO:0000256" key="7">
    <source>
        <dbReference type="ARBA" id="ARBA00022833"/>
    </source>
</evidence>
<dbReference type="Proteomes" id="UP001301350">
    <property type="component" value="Unassembled WGS sequence"/>
</dbReference>
<keyword evidence="12" id="KW-1185">Reference proteome</keyword>
<dbReference type="InterPro" id="IPR045089">
    <property type="entry name" value="PGGT1B-like"/>
</dbReference>
<evidence type="ECO:0000313" key="11">
    <source>
        <dbReference type="EMBL" id="KAK4534476.1"/>
    </source>
</evidence>
<evidence type="ECO:0000313" key="12">
    <source>
        <dbReference type="Proteomes" id="UP001301350"/>
    </source>
</evidence>
<dbReference type="EMBL" id="JANCYW010000002">
    <property type="protein sequence ID" value="KAK4534476.1"/>
    <property type="molecule type" value="Genomic_DNA"/>
</dbReference>
<keyword evidence="7 9" id="KW-0862">Zinc</keyword>
<comment type="caution">
    <text evidence="11">The sequence shown here is derived from an EMBL/GenBank/DDBJ whole genome shotgun (WGS) entry which is preliminary data.</text>
</comment>
<evidence type="ECO:0000256" key="4">
    <source>
        <dbReference type="ARBA" id="ARBA00022679"/>
    </source>
</evidence>
<keyword evidence="5 9" id="KW-0479">Metal-binding</keyword>
<dbReference type="GO" id="GO:0004663">
    <property type="term" value="F:Rab geranylgeranyltransferase activity"/>
    <property type="evidence" value="ECO:0007669"/>
    <property type="project" value="UniProtKB-UniRule"/>
</dbReference>
<evidence type="ECO:0000259" key="10">
    <source>
        <dbReference type="Pfam" id="PF00432"/>
    </source>
</evidence>
<proteinExistence type="inferred from homology"/>
<dbReference type="SUPFAM" id="SSF48239">
    <property type="entry name" value="Terpenoid cyclases/Protein prenyltransferases"/>
    <property type="match status" value="1"/>
</dbReference>
<comment type="catalytic activity">
    <reaction evidence="8 9">
        <text>geranylgeranyl diphosphate + L-cysteinyl-[protein] = S-geranylgeranyl-L-cysteinyl-[protein] + diphosphate</text>
        <dbReference type="Rhea" id="RHEA:21240"/>
        <dbReference type="Rhea" id="RHEA-COMP:10131"/>
        <dbReference type="Rhea" id="RHEA-COMP:11537"/>
        <dbReference type="ChEBI" id="CHEBI:29950"/>
        <dbReference type="ChEBI" id="CHEBI:33019"/>
        <dbReference type="ChEBI" id="CHEBI:57533"/>
        <dbReference type="ChEBI" id="CHEBI:86021"/>
        <dbReference type="EC" id="2.5.1.60"/>
    </reaction>
</comment>
<protein>
    <recommendedName>
        <fullName evidence="9">Geranylgeranyl transferase type-2 subunit beta</fullName>
        <ecNumber evidence="9">2.5.1.60</ecNumber>
    </recommendedName>
</protein>
<dbReference type="PANTHER" id="PTHR11774:SF11">
    <property type="entry name" value="GERANYLGERANYL TRANSFERASE TYPE-2 SUBUNIT BETA"/>
    <property type="match status" value="1"/>
</dbReference>
<keyword evidence="4 9" id="KW-0808">Transferase</keyword>
<comment type="subunit">
    <text evidence="2">Heterodimer of an alpha and a beta subunit.</text>
</comment>
<keyword evidence="6" id="KW-0677">Repeat</keyword>
<feature type="domain" description="Prenyltransferase alpha-alpha toroid" evidence="10">
    <location>
        <begin position="5"/>
        <end position="338"/>
    </location>
</feature>
<gene>
    <name evidence="11" type="ORF">CDCA_CDCA02G0501</name>
</gene>
<comment type="similarity">
    <text evidence="1 9">Belongs to the protein prenyltransferase subunit beta family.</text>
</comment>
<dbReference type="FunFam" id="1.50.10.20:FF:000012">
    <property type="entry name" value="Geranylgeranyl transferase type-2 subunit beta"/>
    <property type="match status" value="1"/>
</dbReference>
<organism evidence="11 12">
    <name type="scientific">Cyanidium caldarium</name>
    <name type="common">Red alga</name>
    <dbReference type="NCBI Taxonomy" id="2771"/>
    <lineage>
        <taxon>Eukaryota</taxon>
        <taxon>Rhodophyta</taxon>
        <taxon>Bangiophyceae</taxon>
        <taxon>Cyanidiales</taxon>
        <taxon>Cyanidiaceae</taxon>
        <taxon>Cyanidium</taxon>
    </lineage>
</organism>
<evidence type="ECO:0000256" key="2">
    <source>
        <dbReference type="ARBA" id="ARBA00011355"/>
    </source>
</evidence>
<dbReference type="EC" id="2.5.1.60" evidence="9"/>
<dbReference type="PANTHER" id="PTHR11774">
    <property type="entry name" value="GERANYLGERANYL TRANSFERASE TYPE BETA SUBUNIT"/>
    <property type="match status" value="1"/>
</dbReference>
<reference evidence="11 12" key="1">
    <citation type="submission" date="2022-07" db="EMBL/GenBank/DDBJ databases">
        <title>Genome-wide signatures of adaptation to extreme environments.</title>
        <authorList>
            <person name="Cho C.H."/>
            <person name="Yoon H.S."/>
        </authorList>
    </citation>
    <scope>NUCLEOTIDE SEQUENCE [LARGE SCALE GENOMIC DNA]</scope>
    <source>
        <strain evidence="11 12">DBV 063 E5</strain>
    </source>
</reference>
<dbReference type="Pfam" id="PF00432">
    <property type="entry name" value="Prenyltrans"/>
    <property type="match status" value="1"/>
</dbReference>
<dbReference type="GO" id="GO:0046872">
    <property type="term" value="F:metal ion binding"/>
    <property type="evidence" value="ECO:0007669"/>
    <property type="project" value="UniProtKB-KW"/>
</dbReference>
<evidence type="ECO:0000256" key="9">
    <source>
        <dbReference type="RuleBase" id="RU365076"/>
    </source>
</evidence>
<evidence type="ECO:0000256" key="8">
    <source>
        <dbReference type="ARBA" id="ARBA00047658"/>
    </source>
</evidence>
<dbReference type="InterPro" id="IPR001330">
    <property type="entry name" value="Prenyltrans"/>
</dbReference>
<dbReference type="AlphaFoldDB" id="A0AAV9IQX8"/>
<dbReference type="InterPro" id="IPR008930">
    <property type="entry name" value="Terpenoid_cyclase/PrenylTrfase"/>
</dbReference>
<dbReference type="Gene3D" id="1.50.10.20">
    <property type="match status" value="1"/>
</dbReference>
<name>A0AAV9IQX8_CYACA</name>
<keyword evidence="3 9" id="KW-0637">Prenyltransferase</keyword>
<sequence length="358" mass="38882">MLKEFYRQAHVAFLSRHIDLAMDGRTPTFELWFIGHKKLSAAYWTVGALFLLSAEERIPREALIEWVLQCQHESGGFGGDVRQDPHLLFTLSAVQILAMLDALHRVDRDHIARYVASLQRKDGSFCGDAWGEVDTRFSYAAALCLSILRGASEGSVAGGCAAPLATLPYVDVPAMVDFVMRCENFDGGFGLVPGAESHAGQIFCCVGTLALCGALHRLRDGGDALGLWLAARQMHSGGFNGRPDKLHDVCYSWWVFSALAMIGRTHWVDAAALEQFILSCQDELLLGAHPANGISDSAPGGIADRPGDQPDAFHTFFGITGLALMGKHGIGPIDPAYALPMSVVQRLRESNVQNKESD</sequence>
<comment type="function">
    <text evidence="9">Catalyzes the transfer of a geranylgeranyl moiety from geranylgeranyl diphosphate to both cysteines of proteins with the C-terminal sequence -XXCC, -XCXC and -CCXX.</text>
</comment>
<comment type="cofactor">
    <cofactor evidence="9">
        <name>Zn(2+)</name>
        <dbReference type="ChEBI" id="CHEBI:29105"/>
    </cofactor>
    <text evidence="9">Binds 1 zinc ion per subunit.</text>
</comment>
<accession>A0AAV9IQX8</accession>
<dbReference type="InterPro" id="IPR026873">
    <property type="entry name" value="Ptb1"/>
</dbReference>